<dbReference type="InterPro" id="IPR002591">
    <property type="entry name" value="Phosphodiest/P_Trfase"/>
</dbReference>
<name>A0ABV8H7Z3_9FLAO</name>
<evidence type="ECO:0000313" key="2">
    <source>
        <dbReference type="Proteomes" id="UP001595793"/>
    </source>
</evidence>
<dbReference type="InterPro" id="IPR017850">
    <property type="entry name" value="Alkaline_phosphatase_core_sf"/>
</dbReference>
<dbReference type="PANTHER" id="PTHR10151:SF120">
    <property type="entry name" value="BIS(5'-ADENOSYL)-TRIPHOSPHATASE"/>
    <property type="match status" value="1"/>
</dbReference>
<sequence>MTIKKIIFVFGITLLPFLANAQKVEHVILVSIDGFRPDFYRESKWPTPNLKMLAENGVSADEVRTIFPSVTYPSHTTLTTGVLPEKHGIYYNTIIEDDGSPGGWVYDFKEIKARTLWEAAKDENLKTASVSWPITVENPFINYNIPEFWSFTDPMDRRGATSEHSNPKGLFEEVMENATGDLTKNQYNLTSLRMDQNLGRIATYILEEYQPNLLTLHLPNLDGAEHTYGREGVEVARAISGADQVVGQIFDAVKRMGMADNTVIIVTGDHGFVTTHTSIAPNIWLKEMGLEDKAYFFSVGGSAFLHVLAKNKDKVIAAVAEGLENLPLVQQEMFRIVKREEIENMQSDPRVKFAISAAPGFAFSNEKEGDLLQKKKGGKHGYFPDFYNIYTGFIAAGKNIDQNVKIQHMQLEDIAVIVAKLLNLSLPEATGVLYPGILVE</sequence>
<dbReference type="Gene3D" id="3.40.720.10">
    <property type="entry name" value="Alkaline Phosphatase, subunit A"/>
    <property type="match status" value="1"/>
</dbReference>
<dbReference type="CDD" id="cd16018">
    <property type="entry name" value="Enpp"/>
    <property type="match status" value="1"/>
</dbReference>
<dbReference type="RefSeq" id="WP_290234338.1">
    <property type="nucleotide sequence ID" value="NZ_JAUFPZ010000002.1"/>
</dbReference>
<comment type="caution">
    <text evidence="1">The sequence shown here is derived from an EMBL/GenBank/DDBJ whole genome shotgun (WGS) entry which is preliminary data.</text>
</comment>
<dbReference type="SUPFAM" id="SSF53649">
    <property type="entry name" value="Alkaline phosphatase-like"/>
    <property type="match status" value="1"/>
</dbReference>
<organism evidence="1 2">
    <name type="scientific">Zunongwangia endophytica</name>
    <dbReference type="NCBI Taxonomy" id="1808945"/>
    <lineage>
        <taxon>Bacteria</taxon>
        <taxon>Pseudomonadati</taxon>
        <taxon>Bacteroidota</taxon>
        <taxon>Flavobacteriia</taxon>
        <taxon>Flavobacteriales</taxon>
        <taxon>Flavobacteriaceae</taxon>
        <taxon>Zunongwangia</taxon>
    </lineage>
</organism>
<keyword evidence="2" id="KW-1185">Reference proteome</keyword>
<proteinExistence type="predicted"/>
<dbReference type="Proteomes" id="UP001595793">
    <property type="component" value="Unassembled WGS sequence"/>
</dbReference>
<dbReference type="PANTHER" id="PTHR10151">
    <property type="entry name" value="ECTONUCLEOTIDE PYROPHOSPHATASE/PHOSPHODIESTERASE"/>
    <property type="match status" value="1"/>
</dbReference>
<dbReference type="EMBL" id="JBHSAS010000006">
    <property type="protein sequence ID" value="MFC4027356.1"/>
    <property type="molecule type" value="Genomic_DNA"/>
</dbReference>
<reference evidence="2" key="1">
    <citation type="journal article" date="2019" name="Int. J. Syst. Evol. Microbiol.">
        <title>The Global Catalogue of Microorganisms (GCM) 10K type strain sequencing project: providing services to taxonomists for standard genome sequencing and annotation.</title>
        <authorList>
            <consortium name="The Broad Institute Genomics Platform"/>
            <consortium name="The Broad Institute Genome Sequencing Center for Infectious Disease"/>
            <person name="Wu L."/>
            <person name="Ma J."/>
        </authorList>
    </citation>
    <scope>NUCLEOTIDE SEQUENCE [LARGE SCALE GENOMIC DNA]</scope>
    <source>
        <strain evidence="2">CECT 9128</strain>
    </source>
</reference>
<dbReference type="Pfam" id="PF01663">
    <property type="entry name" value="Phosphodiest"/>
    <property type="match status" value="1"/>
</dbReference>
<protein>
    <submittedName>
        <fullName evidence="1">Alkaline phosphatase family protein</fullName>
    </submittedName>
</protein>
<gene>
    <name evidence="1" type="ORF">ACFOS1_08065</name>
</gene>
<accession>A0ABV8H7Z3</accession>
<evidence type="ECO:0000313" key="1">
    <source>
        <dbReference type="EMBL" id="MFC4027356.1"/>
    </source>
</evidence>